<dbReference type="SMART" id="SM00448">
    <property type="entry name" value="REC"/>
    <property type="match status" value="1"/>
</dbReference>
<evidence type="ECO:0000313" key="3">
    <source>
        <dbReference type="EMBL" id="RHB03460.1"/>
    </source>
</evidence>
<proteinExistence type="predicted"/>
<name>A0A413UBC9_9FIRM</name>
<dbReference type="Proteomes" id="UP000285288">
    <property type="component" value="Unassembled WGS sequence"/>
</dbReference>
<keyword evidence="3" id="KW-0238">DNA-binding</keyword>
<dbReference type="InterPro" id="IPR011006">
    <property type="entry name" value="CheY-like_superfamily"/>
</dbReference>
<reference evidence="3 4" key="1">
    <citation type="submission" date="2018-08" db="EMBL/GenBank/DDBJ databases">
        <title>A genome reference for cultivated species of the human gut microbiota.</title>
        <authorList>
            <person name="Zou Y."/>
            <person name="Xue W."/>
            <person name="Luo G."/>
        </authorList>
    </citation>
    <scope>NUCLEOTIDE SEQUENCE [LARGE SCALE GENOMIC DNA]</scope>
    <source>
        <strain evidence="3 4">AM42-13AC</strain>
    </source>
</reference>
<dbReference type="GO" id="GO:0000156">
    <property type="term" value="F:phosphorelay response regulator activity"/>
    <property type="evidence" value="ECO:0007669"/>
    <property type="project" value="InterPro"/>
</dbReference>
<dbReference type="PANTHER" id="PTHR37299">
    <property type="entry name" value="TRANSCRIPTIONAL REGULATOR-RELATED"/>
    <property type="match status" value="1"/>
</dbReference>
<dbReference type="PROSITE" id="PS50110">
    <property type="entry name" value="RESPONSE_REGULATORY"/>
    <property type="match status" value="1"/>
</dbReference>
<dbReference type="InterPro" id="IPR001789">
    <property type="entry name" value="Sig_transdc_resp-reg_receiver"/>
</dbReference>
<evidence type="ECO:0000256" key="1">
    <source>
        <dbReference type="PROSITE-ProRule" id="PRU00169"/>
    </source>
</evidence>
<dbReference type="Gene3D" id="3.40.50.2300">
    <property type="match status" value="1"/>
</dbReference>
<feature type="modified residue" description="4-aspartylphosphate" evidence="1">
    <location>
        <position position="60"/>
    </location>
</feature>
<protein>
    <submittedName>
        <fullName evidence="3">DNA-binding response regulator</fullName>
    </submittedName>
</protein>
<dbReference type="GO" id="GO:0003677">
    <property type="term" value="F:DNA binding"/>
    <property type="evidence" value="ECO:0007669"/>
    <property type="project" value="UniProtKB-KW"/>
</dbReference>
<keyword evidence="1" id="KW-0597">Phosphoprotein</keyword>
<dbReference type="SMART" id="SM00850">
    <property type="entry name" value="LytTR"/>
    <property type="match status" value="1"/>
</dbReference>
<dbReference type="InterPro" id="IPR046947">
    <property type="entry name" value="LytR-like"/>
</dbReference>
<evidence type="ECO:0000259" key="2">
    <source>
        <dbReference type="PROSITE" id="PS50110"/>
    </source>
</evidence>
<gene>
    <name evidence="3" type="ORF">DW907_08305</name>
</gene>
<dbReference type="PANTHER" id="PTHR37299:SF1">
    <property type="entry name" value="STAGE 0 SPORULATION PROTEIN A HOMOLOG"/>
    <property type="match status" value="1"/>
</dbReference>
<dbReference type="Gene3D" id="2.40.50.1020">
    <property type="entry name" value="LytTr DNA-binding domain"/>
    <property type="match status" value="1"/>
</dbReference>
<accession>A0A413UBC9</accession>
<organism evidence="3 4">
    <name type="scientific">Holdemanella biformis</name>
    <dbReference type="NCBI Taxonomy" id="1735"/>
    <lineage>
        <taxon>Bacteria</taxon>
        <taxon>Bacillati</taxon>
        <taxon>Bacillota</taxon>
        <taxon>Erysipelotrichia</taxon>
        <taxon>Erysipelotrichales</taxon>
        <taxon>Erysipelotrichaceae</taxon>
        <taxon>Holdemanella</taxon>
    </lineage>
</organism>
<dbReference type="EMBL" id="QSGD01000034">
    <property type="protein sequence ID" value="RHB03460.1"/>
    <property type="molecule type" value="Genomic_DNA"/>
</dbReference>
<dbReference type="InterPro" id="IPR007492">
    <property type="entry name" value="LytTR_DNA-bd_dom"/>
</dbReference>
<evidence type="ECO:0000313" key="4">
    <source>
        <dbReference type="Proteomes" id="UP000285288"/>
    </source>
</evidence>
<sequence length="240" mass="28328">MGGIMIKILICEDIERDKLHLHQLLDSFLLTNKISYKIDYLENFDVGTNLFLEYDLIFLDIELGDYNGIEIASKIRTYNRSSIIIITSSFKKYLIDGYKIEAKRYLIKPIDEKVFNIEMQSVLSTSFKQQYGFFDKKISQYKIHYKDMLYIEFLNRHTIIHFVNNIEKKTTYPLKHWIEKLSNKGFGQPYKSFLVNLDYVSGFSSDGKDIIMNNGEKIPLSKNFKKSFTNQYFANLHNIL</sequence>
<feature type="domain" description="Response regulatory" evidence="2">
    <location>
        <begin position="7"/>
        <end position="123"/>
    </location>
</feature>
<dbReference type="AlphaFoldDB" id="A0A413UBC9"/>
<dbReference type="Pfam" id="PF04397">
    <property type="entry name" value="LytTR"/>
    <property type="match status" value="1"/>
</dbReference>
<comment type="caution">
    <text evidence="3">The sequence shown here is derived from an EMBL/GenBank/DDBJ whole genome shotgun (WGS) entry which is preliminary data.</text>
</comment>
<dbReference type="SUPFAM" id="SSF52172">
    <property type="entry name" value="CheY-like"/>
    <property type="match status" value="1"/>
</dbReference>
<dbReference type="Pfam" id="PF00072">
    <property type="entry name" value="Response_reg"/>
    <property type="match status" value="1"/>
</dbReference>